<evidence type="ECO:0000313" key="2">
    <source>
        <dbReference type="Proteomes" id="UP001152531"/>
    </source>
</evidence>
<reference evidence="1" key="1">
    <citation type="submission" date="2022-06" db="EMBL/GenBank/DDBJ databases">
        <authorList>
            <person name="Legras J.-L."/>
            <person name="Devillers H."/>
            <person name="Grondin C."/>
        </authorList>
    </citation>
    <scope>NUCLEOTIDE SEQUENCE</scope>
    <source>
        <strain evidence="1">CLIB 1444</strain>
    </source>
</reference>
<evidence type="ECO:0000313" key="1">
    <source>
        <dbReference type="EMBL" id="CAH6721304.1"/>
    </source>
</evidence>
<keyword evidence="2" id="KW-1185">Reference proteome</keyword>
<organism evidence="1 2">
    <name type="scientific">[Candida] jaroonii</name>
    <dbReference type="NCBI Taxonomy" id="467808"/>
    <lineage>
        <taxon>Eukaryota</taxon>
        <taxon>Fungi</taxon>
        <taxon>Dikarya</taxon>
        <taxon>Ascomycota</taxon>
        <taxon>Saccharomycotina</taxon>
        <taxon>Pichiomycetes</taxon>
        <taxon>Debaryomycetaceae</taxon>
        <taxon>Yamadazyma</taxon>
    </lineage>
</organism>
<protein>
    <submittedName>
        <fullName evidence="1">Uncharacterized protein</fullName>
    </submittedName>
</protein>
<sequence length="324" mass="36611">MFRFKSVVPSLRYFTTGKSVVFDIDGVLIHGAKAIPQAKKSLQLLDSNKIPFILLTNGGGYRESDRTKYLSQLIDYPFKSDHLVQSHTPMKTLNYNNVLVVGGQNDKSRYAALDYGFKNVVMPIDIVNANRHIAPHAMYKESDFQQYSKPWDGKPIDAIMVFNDPRDMGADLQIILDLLNSEGGEIGTRRSTKSSKPSIPIFFSNNDFEWSNEFPLPRFGQGVFRLVVETVYKEINGYDLERTLYGKPFKIQYDYIKDLIGGKVYMIGDNPNSDIEGANLVGWESCLLRTGVYRGEQLEPNKTPTMGIFDNVLGAVESIIDHKI</sequence>
<accession>A0ACA9YA55</accession>
<proteinExistence type="predicted"/>
<dbReference type="EMBL" id="CALSDN010000005">
    <property type="protein sequence ID" value="CAH6721304.1"/>
    <property type="molecule type" value="Genomic_DNA"/>
</dbReference>
<name>A0ACA9YA55_9ASCO</name>
<dbReference type="Proteomes" id="UP001152531">
    <property type="component" value="Unassembled WGS sequence"/>
</dbReference>
<comment type="caution">
    <text evidence="1">The sequence shown here is derived from an EMBL/GenBank/DDBJ whole genome shotgun (WGS) entry which is preliminary data.</text>
</comment>
<gene>
    <name evidence="1" type="ORF">CLIB1444_05S08108</name>
</gene>